<feature type="non-terminal residue" evidence="2">
    <location>
        <position position="1"/>
    </location>
</feature>
<dbReference type="EMBL" id="CALNXK010000038">
    <property type="protein sequence ID" value="CAH3123507.1"/>
    <property type="molecule type" value="Genomic_DNA"/>
</dbReference>
<feature type="compositionally biased region" description="Basic and acidic residues" evidence="1">
    <location>
        <begin position="67"/>
        <end position="86"/>
    </location>
</feature>
<evidence type="ECO:0000313" key="2">
    <source>
        <dbReference type="EMBL" id="CAH3123507.1"/>
    </source>
</evidence>
<accession>A0ABN8NVA3</accession>
<evidence type="ECO:0000313" key="3">
    <source>
        <dbReference type="Proteomes" id="UP001159405"/>
    </source>
</evidence>
<dbReference type="Proteomes" id="UP001159405">
    <property type="component" value="Unassembled WGS sequence"/>
</dbReference>
<gene>
    <name evidence="2" type="ORF">PLOB_00030033</name>
</gene>
<feature type="region of interest" description="Disordered" evidence="1">
    <location>
        <begin position="67"/>
        <end position="102"/>
    </location>
</feature>
<reference evidence="2 3" key="1">
    <citation type="submission" date="2022-05" db="EMBL/GenBank/DDBJ databases">
        <authorList>
            <consortium name="Genoscope - CEA"/>
            <person name="William W."/>
        </authorList>
    </citation>
    <scope>NUCLEOTIDE SEQUENCE [LARGE SCALE GENOMIC DNA]</scope>
</reference>
<keyword evidence="3" id="KW-1185">Reference proteome</keyword>
<proteinExistence type="predicted"/>
<sequence>RKKENLVEKPEAHEKVWSKYSNLQYTEVWKKLRFTSVQELEDGRASWHRSCYKDAVHAEMLSRARERYERQLEGHNESRPKSRPDSSVEMPQLTRSKNVSLQ</sequence>
<comment type="caution">
    <text evidence="2">The sequence shown here is derived from an EMBL/GenBank/DDBJ whole genome shotgun (WGS) entry which is preliminary data.</text>
</comment>
<feature type="compositionally biased region" description="Polar residues" evidence="1">
    <location>
        <begin position="93"/>
        <end position="102"/>
    </location>
</feature>
<evidence type="ECO:0000256" key="1">
    <source>
        <dbReference type="SAM" id="MobiDB-lite"/>
    </source>
</evidence>
<organism evidence="2 3">
    <name type="scientific">Porites lobata</name>
    <dbReference type="NCBI Taxonomy" id="104759"/>
    <lineage>
        <taxon>Eukaryota</taxon>
        <taxon>Metazoa</taxon>
        <taxon>Cnidaria</taxon>
        <taxon>Anthozoa</taxon>
        <taxon>Hexacorallia</taxon>
        <taxon>Scleractinia</taxon>
        <taxon>Fungiina</taxon>
        <taxon>Poritidae</taxon>
        <taxon>Porites</taxon>
    </lineage>
</organism>
<name>A0ABN8NVA3_9CNID</name>
<protein>
    <submittedName>
        <fullName evidence="2">Uncharacterized protein</fullName>
    </submittedName>
</protein>